<dbReference type="InterPro" id="IPR001060">
    <property type="entry name" value="FCH_dom"/>
</dbReference>
<reference evidence="8 9" key="1">
    <citation type="submission" date="2020-12" db="EMBL/GenBank/DDBJ databases">
        <title>Metabolic potential, ecology and presence of endohyphal bacteria is reflected in genomic diversity of Mucoromycotina.</title>
        <authorList>
            <person name="Muszewska A."/>
            <person name="Okrasinska A."/>
            <person name="Steczkiewicz K."/>
            <person name="Drgas O."/>
            <person name="Orlowska M."/>
            <person name="Perlinska-Lenart U."/>
            <person name="Aleksandrzak-Piekarczyk T."/>
            <person name="Szatraj K."/>
            <person name="Zielenkiewicz U."/>
            <person name="Pilsyk S."/>
            <person name="Malc E."/>
            <person name="Mieczkowski P."/>
            <person name="Kruszewska J.S."/>
            <person name="Biernat P."/>
            <person name="Pawlowska J."/>
        </authorList>
    </citation>
    <scope>NUCLEOTIDE SEQUENCE [LARGE SCALE GENOMIC DNA]</scope>
    <source>
        <strain evidence="8 9">CBS 142.35</strain>
    </source>
</reference>
<dbReference type="GO" id="GO:0032153">
    <property type="term" value="C:cell division site"/>
    <property type="evidence" value="ECO:0007669"/>
    <property type="project" value="TreeGrafter"/>
</dbReference>
<keyword evidence="9" id="KW-1185">Reference proteome</keyword>
<dbReference type="GO" id="GO:0030864">
    <property type="term" value="C:cortical actin cytoskeleton"/>
    <property type="evidence" value="ECO:0007669"/>
    <property type="project" value="UniProtKB-ARBA"/>
</dbReference>
<sequence length="650" mass="73050">MATITLQQPPNFMPPRISDHFWANDNTALNNILERLLKSKRTCETILKIAQIEQDYGERLLKLSQIRLSENEEPSSTFAETLHSIPTATEAAARAHIDLAQQIHHLLETPLSAFIKEQKTVRKSTMAEIDKIQNLRYMHLDNVKRIKEKTATVDQEYKLSVGILESVANNWVEEWKKSCNTFQELEEKRLSYLSGTLLAYANMISNVYTIDDQSCDRIRGGLDNLNIPADIYAFIQSKGTGSTVPEIPKYTCHHDFEQIPEPSVQTTPRTVREINIPVKDDEELRSVNDQLRKLPSTRTHTLESIRDQESPSSLNRPAEDKTETEIIPTSDRSIKEKALPSLPSLQTKSANENNVTSLITAQFQPHLTKDIDDYHLATIQRSPATIPYPHEPPSTERPTSQYNPQLPSLPPSASILARTPSQQRKSRDFTSPVIDFENRMSAVTPPIHSPISNNNNNIIGTATVSRIPSRNAGVFEQQQQKQDDQSTISRKGKKKNKSYAVFPFLKKKSDDDTGGKPRFSLAILGSKKDGQKSPTNSSHTSPQSQSFPDHPTYSSSEAAPAPSFMADNRFNTIASKLSLEDGTPVLEYVKAQWSYDAKIESEITFSKNDVLAVIEKKRDGWWDAQIVHSDKGVTANIRGLVPGNFMETYS</sequence>
<dbReference type="InterPro" id="IPR001452">
    <property type="entry name" value="SH3_domain"/>
</dbReference>
<dbReference type="CDD" id="cd22541">
    <property type="entry name" value="SP5_N"/>
    <property type="match status" value="1"/>
</dbReference>
<dbReference type="OrthoDB" id="27823at2759"/>
<dbReference type="Gene3D" id="2.30.30.40">
    <property type="entry name" value="SH3 Domains"/>
    <property type="match status" value="1"/>
</dbReference>
<dbReference type="InterPro" id="IPR027267">
    <property type="entry name" value="AH/BAR_dom_sf"/>
</dbReference>
<dbReference type="Proteomes" id="UP000646827">
    <property type="component" value="Unassembled WGS sequence"/>
</dbReference>
<feature type="compositionally biased region" description="Polar residues" evidence="6">
    <location>
        <begin position="532"/>
        <end position="557"/>
    </location>
</feature>
<evidence type="ECO:0000259" key="7">
    <source>
        <dbReference type="PROSITE" id="PS50002"/>
    </source>
</evidence>
<feature type="compositionally biased region" description="Polar residues" evidence="6">
    <location>
        <begin position="396"/>
        <end position="406"/>
    </location>
</feature>
<evidence type="ECO:0000256" key="6">
    <source>
        <dbReference type="SAM" id="MobiDB-lite"/>
    </source>
</evidence>
<dbReference type="GO" id="GO:0030036">
    <property type="term" value="P:actin cytoskeleton organization"/>
    <property type="evidence" value="ECO:0007669"/>
    <property type="project" value="UniProtKB-ARBA"/>
</dbReference>
<dbReference type="AlphaFoldDB" id="A0A8H7S5Q8"/>
<evidence type="ECO:0000256" key="4">
    <source>
        <dbReference type="ARBA" id="ARBA00022553"/>
    </source>
</evidence>
<dbReference type="SMART" id="SM00326">
    <property type="entry name" value="SH3"/>
    <property type="match status" value="1"/>
</dbReference>
<proteinExistence type="predicted"/>
<dbReference type="PANTHER" id="PTHR23065:SF7">
    <property type="entry name" value="NOSTRIN, ISOFORM H"/>
    <property type="match status" value="1"/>
</dbReference>
<comment type="subcellular location">
    <subcellularLocation>
        <location evidence="1">Cytoplasm</location>
    </subcellularLocation>
</comment>
<dbReference type="SUPFAM" id="SSF103657">
    <property type="entry name" value="BAR/IMD domain-like"/>
    <property type="match status" value="1"/>
</dbReference>
<feature type="domain" description="SH3" evidence="7">
    <location>
        <begin position="584"/>
        <end position="650"/>
    </location>
</feature>
<dbReference type="CDD" id="cd00174">
    <property type="entry name" value="SH3"/>
    <property type="match status" value="1"/>
</dbReference>
<evidence type="ECO:0000256" key="2">
    <source>
        <dbReference type="ARBA" id="ARBA00022443"/>
    </source>
</evidence>
<keyword evidence="3" id="KW-0963">Cytoplasm</keyword>
<gene>
    <name evidence="8" type="ORF">INT45_006115</name>
</gene>
<comment type="caution">
    <text evidence="8">The sequence shown here is derived from an EMBL/GenBank/DDBJ whole genome shotgun (WGS) entry which is preliminary data.</text>
</comment>
<dbReference type="Gene3D" id="1.20.1270.60">
    <property type="entry name" value="Arfaptin homology (AH) domain/BAR domain"/>
    <property type="match status" value="1"/>
</dbReference>
<dbReference type="EMBL" id="JAEPRB010000065">
    <property type="protein sequence ID" value="KAG2223234.1"/>
    <property type="molecule type" value="Genomic_DNA"/>
</dbReference>
<evidence type="ECO:0000256" key="5">
    <source>
        <dbReference type="PROSITE-ProRule" id="PRU00192"/>
    </source>
</evidence>
<organism evidence="8 9">
    <name type="scientific">Circinella minor</name>
    <dbReference type="NCBI Taxonomy" id="1195481"/>
    <lineage>
        <taxon>Eukaryota</taxon>
        <taxon>Fungi</taxon>
        <taxon>Fungi incertae sedis</taxon>
        <taxon>Mucoromycota</taxon>
        <taxon>Mucoromycotina</taxon>
        <taxon>Mucoromycetes</taxon>
        <taxon>Mucorales</taxon>
        <taxon>Lichtheimiaceae</taxon>
        <taxon>Circinella</taxon>
    </lineage>
</organism>
<protein>
    <recommendedName>
        <fullName evidence="7">SH3 domain-containing protein</fullName>
    </recommendedName>
</protein>
<keyword evidence="4" id="KW-0597">Phosphoprotein</keyword>
<dbReference type="SUPFAM" id="SSF50044">
    <property type="entry name" value="SH3-domain"/>
    <property type="match status" value="1"/>
</dbReference>
<evidence type="ECO:0000313" key="8">
    <source>
        <dbReference type="EMBL" id="KAG2223234.1"/>
    </source>
</evidence>
<feature type="region of interest" description="Disordered" evidence="6">
    <location>
        <begin position="286"/>
        <end position="349"/>
    </location>
</feature>
<feature type="region of interest" description="Disordered" evidence="6">
    <location>
        <begin position="507"/>
        <end position="561"/>
    </location>
</feature>
<feature type="region of interest" description="Disordered" evidence="6">
    <location>
        <begin position="384"/>
        <end position="429"/>
    </location>
</feature>
<feature type="compositionally biased region" description="Basic and acidic residues" evidence="6">
    <location>
        <begin position="300"/>
        <end position="309"/>
    </location>
</feature>
<accession>A0A8H7S5Q8</accession>
<evidence type="ECO:0000256" key="1">
    <source>
        <dbReference type="ARBA" id="ARBA00004496"/>
    </source>
</evidence>
<name>A0A8H7S5Q8_9FUNG</name>
<feature type="region of interest" description="Disordered" evidence="6">
    <location>
        <begin position="474"/>
        <end position="494"/>
    </location>
</feature>
<dbReference type="PANTHER" id="PTHR23065">
    <property type="entry name" value="PROLINE-SERINE-THREONINE PHOSPHATASE INTERACTING PROTEIN 1"/>
    <property type="match status" value="1"/>
</dbReference>
<keyword evidence="2 5" id="KW-0728">SH3 domain</keyword>
<evidence type="ECO:0000256" key="3">
    <source>
        <dbReference type="ARBA" id="ARBA00022490"/>
    </source>
</evidence>
<dbReference type="Pfam" id="PF00018">
    <property type="entry name" value="SH3_1"/>
    <property type="match status" value="1"/>
</dbReference>
<dbReference type="PROSITE" id="PS50002">
    <property type="entry name" value="SH3"/>
    <property type="match status" value="1"/>
</dbReference>
<dbReference type="GO" id="GO:0005886">
    <property type="term" value="C:plasma membrane"/>
    <property type="evidence" value="ECO:0007669"/>
    <property type="project" value="TreeGrafter"/>
</dbReference>
<evidence type="ECO:0000313" key="9">
    <source>
        <dbReference type="Proteomes" id="UP000646827"/>
    </source>
</evidence>
<dbReference type="InterPro" id="IPR036028">
    <property type="entry name" value="SH3-like_dom_sf"/>
</dbReference>
<dbReference type="SMART" id="SM00055">
    <property type="entry name" value="FCH"/>
    <property type="match status" value="1"/>
</dbReference>